<dbReference type="InterPro" id="IPR036390">
    <property type="entry name" value="WH_DNA-bd_sf"/>
</dbReference>
<sequence>MSESGLAADSERFRNIVSRNSRQFRTVGDMVYETLREGILNGVFQPGERLRQDQLAEAIGVSRIPVRSALLQLESDGLITFNPYRGAVVNKLSSNEMREIYELRAVLEAHALRKAVDAMTPEKLAHLEQLAVELNAIQDGEEFLVRRNEFYRELYDNEHQARTVGLIERLRAEAGRYWLERKVDYVSRPGERDHLHLIEFIKAGDIESAVAWLEDHLQKVCDDLVGLMEKDAKTPA</sequence>
<keyword evidence="1" id="KW-0805">Transcription regulation</keyword>
<dbReference type="SUPFAM" id="SSF48008">
    <property type="entry name" value="GntR ligand-binding domain-like"/>
    <property type="match status" value="1"/>
</dbReference>
<dbReference type="Pfam" id="PF00392">
    <property type="entry name" value="GntR"/>
    <property type="match status" value="1"/>
</dbReference>
<dbReference type="Pfam" id="PF07729">
    <property type="entry name" value="FCD"/>
    <property type="match status" value="1"/>
</dbReference>
<evidence type="ECO:0000313" key="6">
    <source>
        <dbReference type="Proteomes" id="UP001147700"/>
    </source>
</evidence>
<dbReference type="CDD" id="cd07377">
    <property type="entry name" value="WHTH_GntR"/>
    <property type="match status" value="1"/>
</dbReference>
<evidence type="ECO:0000256" key="1">
    <source>
        <dbReference type="ARBA" id="ARBA00023015"/>
    </source>
</evidence>
<evidence type="ECO:0000256" key="3">
    <source>
        <dbReference type="ARBA" id="ARBA00023163"/>
    </source>
</evidence>
<proteinExistence type="predicted"/>
<dbReference type="InterPro" id="IPR036388">
    <property type="entry name" value="WH-like_DNA-bd_sf"/>
</dbReference>
<name>A0ABT4RFC2_9ACTN</name>
<protein>
    <submittedName>
        <fullName evidence="5">GntR family transcriptional regulator</fullName>
    </submittedName>
</protein>
<dbReference type="EMBL" id="JAPCID010000008">
    <property type="protein sequence ID" value="MDA0137235.1"/>
    <property type="molecule type" value="Genomic_DNA"/>
</dbReference>
<dbReference type="PANTHER" id="PTHR43537:SF41">
    <property type="entry name" value="TRANSCRIPTIONAL REGULATORY PROTEIN"/>
    <property type="match status" value="1"/>
</dbReference>
<evidence type="ECO:0000313" key="5">
    <source>
        <dbReference type="EMBL" id="MDA0137235.1"/>
    </source>
</evidence>
<organism evidence="5 6">
    <name type="scientific">Solirubrobacter deserti</name>
    <dbReference type="NCBI Taxonomy" id="2282478"/>
    <lineage>
        <taxon>Bacteria</taxon>
        <taxon>Bacillati</taxon>
        <taxon>Actinomycetota</taxon>
        <taxon>Thermoleophilia</taxon>
        <taxon>Solirubrobacterales</taxon>
        <taxon>Solirubrobacteraceae</taxon>
        <taxon>Solirubrobacter</taxon>
    </lineage>
</organism>
<dbReference type="SUPFAM" id="SSF46785">
    <property type="entry name" value="Winged helix' DNA-binding domain"/>
    <property type="match status" value="1"/>
</dbReference>
<dbReference type="Gene3D" id="1.20.120.530">
    <property type="entry name" value="GntR ligand-binding domain-like"/>
    <property type="match status" value="1"/>
</dbReference>
<dbReference type="PROSITE" id="PS50949">
    <property type="entry name" value="HTH_GNTR"/>
    <property type="match status" value="1"/>
</dbReference>
<keyword evidence="6" id="KW-1185">Reference proteome</keyword>
<dbReference type="SMART" id="SM00895">
    <property type="entry name" value="FCD"/>
    <property type="match status" value="1"/>
</dbReference>
<dbReference type="Proteomes" id="UP001147700">
    <property type="component" value="Unassembled WGS sequence"/>
</dbReference>
<dbReference type="InterPro" id="IPR011711">
    <property type="entry name" value="GntR_C"/>
</dbReference>
<dbReference type="InterPro" id="IPR008920">
    <property type="entry name" value="TF_FadR/GntR_C"/>
</dbReference>
<dbReference type="RefSeq" id="WP_270006256.1">
    <property type="nucleotide sequence ID" value="NZ_JAPCID010000008.1"/>
</dbReference>
<dbReference type="PANTHER" id="PTHR43537">
    <property type="entry name" value="TRANSCRIPTIONAL REGULATOR, GNTR FAMILY"/>
    <property type="match status" value="1"/>
</dbReference>
<dbReference type="SMART" id="SM00345">
    <property type="entry name" value="HTH_GNTR"/>
    <property type="match status" value="1"/>
</dbReference>
<dbReference type="InterPro" id="IPR000524">
    <property type="entry name" value="Tscrpt_reg_HTH_GntR"/>
</dbReference>
<keyword evidence="3" id="KW-0804">Transcription</keyword>
<feature type="domain" description="HTH gntR-type" evidence="4">
    <location>
        <begin position="25"/>
        <end position="92"/>
    </location>
</feature>
<accession>A0ABT4RFC2</accession>
<evidence type="ECO:0000256" key="2">
    <source>
        <dbReference type="ARBA" id="ARBA00023125"/>
    </source>
</evidence>
<evidence type="ECO:0000259" key="4">
    <source>
        <dbReference type="PROSITE" id="PS50949"/>
    </source>
</evidence>
<comment type="caution">
    <text evidence="5">The sequence shown here is derived from an EMBL/GenBank/DDBJ whole genome shotgun (WGS) entry which is preliminary data.</text>
</comment>
<reference evidence="5" key="1">
    <citation type="submission" date="2022-10" db="EMBL/GenBank/DDBJ databases">
        <title>The WGS of Solirubrobacter sp. CPCC 204708.</title>
        <authorList>
            <person name="Jiang Z."/>
        </authorList>
    </citation>
    <scope>NUCLEOTIDE SEQUENCE</scope>
    <source>
        <strain evidence="5">CPCC 204708</strain>
    </source>
</reference>
<dbReference type="Gene3D" id="1.10.10.10">
    <property type="entry name" value="Winged helix-like DNA-binding domain superfamily/Winged helix DNA-binding domain"/>
    <property type="match status" value="1"/>
</dbReference>
<gene>
    <name evidence="5" type="ORF">OJ962_06975</name>
</gene>
<keyword evidence="2" id="KW-0238">DNA-binding</keyword>
<dbReference type="PRINTS" id="PR00035">
    <property type="entry name" value="HTHGNTR"/>
</dbReference>